<reference evidence="1 2" key="1">
    <citation type="journal article" date="2017" name="BMC Genomics">
        <title>Genome sequencing of 39 Akkermansia muciniphila isolates reveals its population structure, genomic and functional diverisity, and global distribution in mammalian gut microbiotas.</title>
        <authorList>
            <person name="Guo X."/>
            <person name="Li S."/>
            <person name="Zhang J."/>
            <person name="Wu F."/>
            <person name="Li X."/>
            <person name="Wu D."/>
            <person name="Zhang M."/>
            <person name="Ou Z."/>
            <person name="Jie Z."/>
            <person name="Yan Q."/>
            <person name="Li P."/>
            <person name="Yi J."/>
            <person name="Peng Y."/>
        </authorList>
    </citation>
    <scope>NUCLEOTIDE SEQUENCE [LARGE SCALE GENOMIC DNA]</scope>
    <source>
        <strain evidence="1 2">GP24</strain>
    </source>
</reference>
<proteinExistence type="predicted"/>
<dbReference type="EMBL" id="PJKA01000012">
    <property type="protein sequence ID" value="PNC17652.1"/>
    <property type="molecule type" value="Genomic_DNA"/>
</dbReference>
<dbReference type="Proteomes" id="UP000236000">
    <property type="component" value="Unassembled WGS sequence"/>
</dbReference>
<evidence type="ECO:0000313" key="2">
    <source>
        <dbReference type="Proteomes" id="UP000236000"/>
    </source>
</evidence>
<name>A0A2N8HCP2_9BACT</name>
<organism evidence="1 2">
    <name type="scientific">Akkermansia muciniphila</name>
    <dbReference type="NCBI Taxonomy" id="239935"/>
    <lineage>
        <taxon>Bacteria</taxon>
        <taxon>Pseudomonadati</taxon>
        <taxon>Verrucomicrobiota</taxon>
        <taxon>Verrucomicrobiia</taxon>
        <taxon>Verrucomicrobiales</taxon>
        <taxon>Akkermansiaceae</taxon>
        <taxon>Akkermansia</taxon>
    </lineage>
</organism>
<comment type="caution">
    <text evidence="1">The sequence shown here is derived from an EMBL/GenBank/DDBJ whole genome shotgun (WGS) entry which is preliminary data.</text>
</comment>
<dbReference type="AlphaFoldDB" id="A0A2N8HCP2"/>
<sequence length="256" mass="28526">MASAVNNKKIKMLLTYNTGDNDYTSFSNVPLYQVYQPAGANTCGFSALIYVLKTLGLLPKSWDAPSEDDVLMNVVKDALSCSVTHMGEVFCPETFLQFIKSNVPALEHKCSIQNWASSYTKGGEDWEQTIARSMMHIINKEGMVMVPFNVHRNGQPSPVPLEGKAHWCVVVGYGVGTPSGISFLVKQAGGEYRVDAFDLIHSNAYMGHYPLNSDGTHMKENFKTSLPNGFHVEYCFTKNEAEEVMLLNKKMIYFLP</sequence>
<evidence type="ECO:0000313" key="1">
    <source>
        <dbReference type="EMBL" id="PNC17652.1"/>
    </source>
</evidence>
<dbReference type="RefSeq" id="WP_102714260.1">
    <property type="nucleotide sequence ID" value="NZ_PJKA01000012.1"/>
</dbReference>
<accession>A0A2N8HCP2</accession>
<dbReference type="Pfam" id="PF21646">
    <property type="entry name" value="ACTMAP-like_C"/>
    <property type="match status" value="1"/>
</dbReference>
<gene>
    <name evidence="1" type="ORF">CXU22_07825</name>
</gene>
<protein>
    <submittedName>
        <fullName evidence="1">Uncharacterized protein</fullName>
    </submittedName>
</protein>